<sequence>MEGSPYRKFSISRRKGAVLGTGPEILRSWEPWFLLAGMLRTGLLSSGELWFLPAWEPWFLPAWGLEQFNT</sequence>
<dbReference type="EMBL" id="QGKW02001988">
    <property type="protein sequence ID" value="KAF2554205.1"/>
    <property type="molecule type" value="Genomic_DNA"/>
</dbReference>
<gene>
    <name evidence="1" type="ORF">F2Q68_00034511</name>
</gene>
<organism evidence="1 2">
    <name type="scientific">Brassica cretica</name>
    <name type="common">Mustard</name>
    <dbReference type="NCBI Taxonomy" id="69181"/>
    <lineage>
        <taxon>Eukaryota</taxon>
        <taxon>Viridiplantae</taxon>
        <taxon>Streptophyta</taxon>
        <taxon>Embryophyta</taxon>
        <taxon>Tracheophyta</taxon>
        <taxon>Spermatophyta</taxon>
        <taxon>Magnoliopsida</taxon>
        <taxon>eudicotyledons</taxon>
        <taxon>Gunneridae</taxon>
        <taxon>Pentapetalae</taxon>
        <taxon>rosids</taxon>
        <taxon>malvids</taxon>
        <taxon>Brassicales</taxon>
        <taxon>Brassicaceae</taxon>
        <taxon>Brassiceae</taxon>
        <taxon>Brassica</taxon>
    </lineage>
</organism>
<name>A0A3N6QU17_BRACR</name>
<evidence type="ECO:0000313" key="2">
    <source>
        <dbReference type="Proteomes" id="UP000712281"/>
    </source>
</evidence>
<protein>
    <submittedName>
        <fullName evidence="1">Uncharacterized protein</fullName>
    </submittedName>
</protein>
<proteinExistence type="predicted"/>
<accession>A0A3N6QU17</accession>
<comment type="caution">
    <text evidence="1">The sequence shown here is derived from an EMBL/GenBank/DDBJ whole genome shotgun (WGS) entry which is preliminary data.</text>
</comment>
<dbReference type="AlphaFoldDB" id="A0A3N6QU17"/>
<evidence type="ECO:0000313" key="1">
    <source>
        <dbReference type="EMBL" id="KAF2554205.1"/>
    </source>
</evidence>
<reference evidence="1" key="1">
    <citation type="submission" date="2019-12" db="EMBL/GenBank/DDBJ databases">
        <title>Genome sequencing and annotation of Brassica cretica.</title>
        <authorList>
            <person name="Studholme D.J."/>
            <person name="Sarris P.F."/>
        </authorList>
    </citation>
    <scope>NUCLEOTIDE SEQUENCE</scope>
    <source>
        <strain evidence="1">PFS-001/15</strain>
        <tissue evidence="1">Leaf</tissue>
    </source>
</reference>
<dbReference type="Proteomes" id="UP000712281">
    <property type="component" value="Unassembled WGS sequence"/>
</dbReference>